<feature type="compositionally biased region" description="Basic and acidic residues" evidence="1">
    <location>
        <begin position="683"/>
        <end position="742"/>
    </location>
</feature>
<feature type="region of interest" description="Disordered" evidence="1">
    <location>
        <begin position="675"/>
        <end position="783"/>
    </location>
</feature>
<gene>
    <name evidence="3" type="primary">WBGene00109509</name>
</gene>
<dbReference type="OrthoDB" id="619536at2759"/>
<dbReference type="AlphaFoldDB" id="A0A2A6BAL0"/>
<organism evidence="3 4">
    <name type="scientific">Pristionchus pacificus</name>
    <name type="common">Parasitic nematode worm</name>
    <dbReference type="NCBI Taxonomy" id="54126"/>
    <lineage>
        <taxon>Eukaryota</taxon>
        <taxon>Metazoa</taxon>
        <taxon>Ecdysozoa</taxon>
        <taxon>Nematoda</taxon>
        <taxon>Chromadorea</taxon>
        <taxon>Rhabditida</taxon>
        <taxon>Rhabditina</taxon>
        <taxon>Diplogasteromorpha</taxon>
        <taxon>Diplogasteroidea</taxon>
        <taxon>Neodiplogasteridae</taxon>
        <taxon>Pristionchus</taxon>
    </lineage>
</organism>
<keyword evidence="2" id="KW-0472">Membrane</keyword>
<name>A0A2A6BAL0_PRIPA</name>
<accession>A0A2A6BAL0</accession>
<reference evidence="3" key="2">
    <citation type="submission" date="2022-06" db="UniProtKB">
        <authorList>
            <consortium name="EnsemblMetazoa"/>
        </authorList>
    </citation>
    <scope>IDENTIFICATION</scope>
    <source>
        <strain evidence="3">PS312</strain>
    </source>
</reference>
<feature type="region of interest" description="Disordered" evidence="1">
    <location>
        <begin position="534"/>
        <end position="571"/>
    </location>
</feature>
<evidence type="ECO:0000256" key="2">
    <source>
        <dbReference type="SAM" id="Phobius"/>
    </source>
</evidence>
<reference evidence="4" key="1">
    <citation type="journal article" date="2008" name="Nat. Genet.">
        <title>The Pristionchus pacificus genome provides a unique perspective on nematode lifestyle and parasitism.</title>
        <authorList>
            <person name="Dieterich C."/>
            <person name="Clifton S.W."/>
            <person name="Schuster L.N."/>
            <person name="Chinwalla A."/>
            <person name="Delehaunty K."/>
            <person name="Dinkelacker I."/>
            <person name="Fulton L."/>
            <person name="Fulton R."/>
            <person name="Godfrey J."/>
            <person name="Minx P."/>
            <person name="Mitreva M."/>
            <person name="Roeseler W."/>
            <person name="Tian H."/>
            <person name="Witte H."/>
            <person name="Yang S.P."/>
            <person name="Wilson R.K."/>
            <person name="Sommer R.J."/>
        </authorList>
    </citation>
    <scope>NUCLEOTIDE SEQUENCE [LARGE SCALE GENOMIC DNA]</scope>
    <source>
        <strain evidence="4">PS312</strain>
    </source>
</reference>
<keyword evidence="2" id="KW-1133">Transmembrane helix</keyword>
<evidence type="ECO:0000256" key="1">
    <source>
        <dbReference type="SAM" id="MobiDB-lite"/>
    </source>
</evidence>
<dbReference type="EnsemblMetazoa" id="PPA19955.1">
    <property type="protein sequence ID" value="PPA19955.1"/>
    <property type="gene ID" value="WBGene00109509"/>
</dbReference>
<keyword evidence="4" id="KW-1185">Reference proteome</keyword>
<dbReference type="Proteomes" id="UP000005239">
    <property type="component" value="Unassembled WGS sequence"/>
</dbReference>
<evidence type="ECO:0000313" key="4">
    <source>
        <dbReference type="Proteomes" id="UP000005239"/>
    </source>
</evidence>
<evidence type="ECO:0000313" key="3">
    <source>
        <dbReference type="EnsemblMetazoa" id="PPA19955.1"/>
    </source>
</evidence>
<feature type="compositionally biased region" description="Basic and acidic residues" evidence="1">
    <location>
        <begin position="749"/>
        <end position="783"/>
    </location>
</feature>
<protein>
    <submittedName>
        <fullName evidence="3">Uncharacterized protein</fullName>
    </submittedName>
</protein>
<dbReference type="PANTHER" id="PTHR21592:SF32">
    <property type="entry name" value="CHROMOSOME UNDETERMINED SCAFFOLD_25, WHOLE GENOME SHOTGUN SEQUENCE"/>
    <property type="match status" value="1"/>
</dbReference>
<feature type="transmembrane region" description="Helical" evidence="2">
    <location>
        <begin position="34"/>
        <end position="58"/>
    </location>
</feature>
<dbReference type="PANTHER" id="PTHR21592">
    <property type="entry name" value="CHROMOSOME UNDETERMINED SCAFFOLD_25, WHOLE GENOME SHOTGUN SEQUENCE"/>
    <property type="match status" value="1"/>
</dbReference>
<accession>A0A8R1YIF2</accession>
<keyword evidence="2" id="KW-0812">Transmembrane</keyword>
<proteinExistence type="predicted"/>
<sequence>MPPPNPSVTTEWDTPSAVSQPPSPLPVLLLPAKFVLGFFYTLGLFSILLLISPFLLFWRLLKYIHDKLFLPRSCDLLWPRPPFNRAFLWLSRQASISSTHTILNNDLPPLEKKCCFIPTPLENFKVHAWDHEASPLKTNDDLIAYVEKELGRTSYVAQVGIVSGFENGAHGRTMMVIETHPDSYPLCMIRIITALSQRNITIEMEPRVYYECALDPDVRFYKMRIGADAILRHIETFCVGAFNLCCLIHCKPQKVWRVLVSERGQAASYRRPSLNGGYDESESSKLTVDSAVQLKPTTETDISFSITEICEVDELQKAERLLRATMAELLTSFLAGALRRYFRESDPCVKHPPDVYAAFAVCSHKLSQCNVDYSCNHLLLPIELPIGVEGMIPRLWSLQSQFAEHNKRCIPEALNTFNSIVRFLLPRDSAEKRANIFFNHTMINISYLKINGDVMLDDNILKRFIPVPPLFLPSRASFTFVQHRDKILLVSTIDKGLFDRHMDIFNNMKIEQDELQKHLAFRLRTLAQTCVLPDRLPSEAPPEAPQNSPSAERAELLPGPSNHRNHRNRRQSVADLNELLREVQEELDEMGRNPNVEDRDGTIKRLHDLEAKIQAFHNGMKNELWGNIVVVKGQEKDDAMKRVAELLAPYKRRVSVSTRKTSLRASKEYDYLRRSSAAAAVVSDRRDEEDRRKSEEDRRKSEENKTEEEVMLINEERREEVKIVVEAAVEREDERDEERMEEERDDEEKEKKEQEREKEEEMKEDKKEEDVKTAEKKDEEGKW</sequence>